<feature type="transmembrane region" description="Helical" evidence="4">
    <location>
        <begin position="49"/>
        <end position="70"/>
    </location>
</feature>
<dbReference type="InterPro" id="IPR010273">
    <property type="entry name" value="DUF881"/>
</dbReference>
<evidence type="ECO:0000256" key="4">
    <source>
        <dbReference type="SAM" id="Phobius"/>
    </source>
</evidence>
<proteinExistence type="inferred from homology"/>
<keyword evidence="6" id="KW-1185">Reference proteome</keyword>
<evidence type="ECO:0000313" key="6">
    <source>
        <dbReference type="Proteomes" id="UP001431656"/>
    </source>
</evidence>
<sequence length="277" mass="28636">MASAENSAVRPGDEAPARAAADDDAETVPQPAAPDQPATSSKKTRARGAALKLSIGLLAGLLVGATAITAQGADLRPNRTSDLAELVAQAQQRNTELAARAAELRRENEELAAAQGAPAASADPDQQLLSQIVGLAPVKGPAVRVTLTDAPADFAPPGINGDLLVVHEQDIQRVVNALFAGGAEAMTIQDQRVIATTAVKCVGNTVVLHGVPYAPPYVITAIGNQSALEAALAADPGVQIYRQYAQAYQLGYQQQRIGEVTMPAFSGSLPQLTRAAR</sequence>
<feature type="coiled-coil region" evidence="2">
    <location>
        <begin position="87"/>
        <end position="114"/>
    </location>
</feature>
<gene>
    <name evidence="5" type="ORF">brsh051_15050</name>
</gene>
<accession>A0AAN0KDY8</accession>
<dbReference type="KEGG" id="broo:brsh051_15050"/>
<evidence type="ECO:0000313" key="5">
    <source>
        <dbReference type="EMBL" id="BEH02224.1"/>
    </source>
</evidence>
<keyword evidence="4" id="KW-0812">Transmembrane</keyword>
<dbReference type="RefSeq" id="WP_286263657.1">
    <property type="nucleotide sequence ID" value="NZ_AP028056.1"/>
</dbReference>
<reference evidence="5" key="1">
    <citation type="journal article" date="2024" name="Int. J. Syst. Evol. Microbiol.">
        <title>Brooklawnia propionicigenes sp. nov., a facultatively anaerobic, propionate-producing bacterium isolated from a methanogenic reactor treating waste from cattle farms.</title>
        <authorList>
            <person name="Akita Y."/>
            <person name="Ueki A."/>
            <person name="Tonouchi A."/>
            <person name="Sugawara Y."/>
            <person name="Honma S."/>
            <person name="Kaku N."/>
            <person name="Ueki K."/>
        </authorList>
    </citation>
    <scope>NUCLEOTIDE SEQUENCE</scope>
    <source>
        <strain evidence="5">SH051</strain>
    </source>
</reference>
<dbReference type="GO" id="GO:0005886">
    <property type="term" value="C:plasma membrane"/>
    <property type="evidence" value="ECO:0007669"/>
    <property type="project" value="TreeGrafter"/>
</dbReference>
<name>A0AAN0KDY8_9ACTN</name>
<dbReference type="Proteomes" id="UP001431656">
    <property type="component" value="Chromosome"/>
</dbReference>
<evidence type="ECO:0000256" key="1">
    <source>
        <dbReference type="ARBA" id="ARBA00009108"/>
    </source>
</evidence>
<organism evidence="5 6">
    <name type="scientific">Brooklawnia propionicigenes</name>
    <dbReference type="NCBI Taxonomy" id="3041175"/>
    <lineage>
        <taxon>Bacteria</taxon>
        <taxon>Bacillati</taxon>
        <taxon>Actinomycetota</taxon>
        <taxon>Actinomycetes</taxon>
        <taxon>Propionibacteriales</taxon>
        <taxon>Propionibacteriaceae</taxon>
        <taxon>Brooklawnia</taxon>
    </lineage>
</organism>
<keyword evidence="2" id="KW-0175">Coiled coil</keyword>
<dbReference type="PANTHER" id="PTHR37313:SF4">
    <property type="entry name" value="CONSERVED MEMBRANE PROTEIN-RELATED"/>
    <property type="match status" value="1"/>
</dbReference>
<feature type="region of interest" description="Disordered" evidence="3">
    <location>
        <begin position="1"/>
        <end position="45"/>
    </location>
</feature>
<keyword evidence="4" id="KW-1133">Transmembrane helix</keyword>
<dbReference type="Pfam" id="PF05949">
    <property type="entry name" value="DUF881"/>
    <property type="match status" value="1"/>
</dbReference>
<dbReference type="PANTHER" id="PTHR37313">
    <property type="entry name" value="UPF0749 PROTEIN RV1825"/>
    <property type="match status" value="1"/>
</dbReference>
<dbReference type="Gene3D" id="3.30.70.1880">
    <property type="entry name" value="Protein of unknown function DUF881"/>
    <property type="match status" value="1"/>
</dbReference>
<evidence type="ECO:0000256" key="2">
    <source>
        <dbReference type="SAM" id="Coils"/>
    </source>
</evidence>
<dbReference type="EMBL" id="AP028056">
    <property type="protein sequence ID" value="BEH02224.1"/>
    <property type="molecule type" value="Genomic_DNA"/>
</dbReference>
<evidence type="ECO:0000256" key="3">
    <source>
        <dbReference type="SAM" id="MobiDB-lite"/>
    </source>
</evidence>
<dbReference type="AlphaFoldDB" id="A0AAN0KDY8"/>
<comment type="similarity">
    <text evidence="1">Belongs to the UPF0749 family.</text>
</comment>
<keyword evidence="4" id="KW-0472">Membrane</keyword>
<protein>
    <submittedName>
        <fullName evidence="5">DUF881 domain-containing protein</fullName>
    </submittedName>
</protein>